<name>A0A7S3MXU9_9SPIT</name>
<gene>
    <name evidence="1" type="ORF">SINC0208_LOCUS7839</name>
</gene>
<protein>
    <submittedName>
        <fullName evidence="1">Uncharacterized protein</fullName>
    </submittedName>
</protein>
<dbReference type="AlphaFoldDB" id="A0A7S3MXU9"/>
<sequence length="106" mass="11651">MEVSGVGASPLPRQDVTWPLAWTDSRRHSRSARLVLLGEGIELRGFPSGLVREVGVGRLGQGVLGLILRLGYDRILAHSFIKWGSIVRQDGLTVLLEEHSLTRIQA</sequence>
<evidence type="ECO:0000313" key="1">
    <source>
        <dbReference type="EMBL" id="CAE0327212.1"/>
    </source>
</evidence>
<organism evidence="1">
    <name type="scientific">Strombidium inclinatum</name>
    <dbReference type="NCBI Taxonomy" id="197538"/>
    <lineage>
        <taxon>Eukaryota</taxon>
        <taxon>Sar</taxon>
        <taxon>Alveolata</taxon>
        <taxon>Ciliophora</taxon>
        <taxon>Intramacronucleata</taxon>
        <taxon>Spirotrichea</taxon>
        <taxon>Oligotrichia</taxon>
        <taxon>Strombidiidae</taxon>
        <taxon>Strombidium</taxon>
    </lineage>
</organism>
<proteinExistence type="predicted"/>
<accession>A0A7S3MXU9</accession>
<dbReference type="EMBL" id="HBIH01019682">
    <property type="protein sequence ID" value="CAE0327212.1"/>
    <property type="molecule type" value="Transcribed_RNA"/>
</dbReference>
<reference evidence="1" key="1">
    <citation type="submission" date="2021-01" db="EMBL/GenBank/DDBJ databases">
        <authorList>
            <person name="Corre E."/>
            <person name="Pelletier E."/>
            <person name="Niang G."/>
            <person name="Scheremetjew M."/>
            <person name="Finn R."/>
            <person name="Kale V."/>
            <person name="Holt S."/>
            <person name="Cochrane G."/>
            <person name="Meng A."/>
            <person name="Brown T."/>
            <person name="Cohen L."/>
        </authorList>
    </citation>
    <scope>NUCLEOTIDE SEQUENCE</scope>
    <source>
        <strain evidence="1">S3</strain>
    </source>
</reference>